<reference evidence="1" key="1">
    <citation type="submission" date="2018-11" db="EMBL/GenBank/DDBJ databases">
        <authorList>
            <consortium name="Pathogen Informatics"/>
        </authorList>
    </citation>
    <scope>NUCLEOTIDE SEQUENCE</scope>
</reference>
<protein>
    <submittedName>
        <fullName evidence="1">Uncharacterized protein</fullName>
    </submittedName>
</protein>
<comment type="caution">
    <text evidence="1">The sequence shown here is derived from an EMBL/GenBank/DDBJ whole genome shotgun (WGS) entry which is preliminary data.</text>
</comment>
<gene>
    <name evidence="1" type="ORF">PXEA_LOCUS34819</name>
</gene>
<keyword evidence="2" id="KW-1185">Reference proteome</keyword>
<dbReference type="AlphaFoldDB" id="A0A448XP02"/>
<proteinExistence type="predicted"/>
<sequence>MRSSFGPVLGSDLTSFAQPDRFVGVCTCRLPGGGSDRECRCVLSLIVRLSFTPRRQDPLLPKSEAFLPALPSLLPDQLPSHCTHTHTHTHTHKRGKGNSLFGSFINLSTAKRKGMAQLEGVDWWS</sequence>
<organism evidence="1 2">
    <name type="scientific">Protopolystoma xenopodis</name>
    <dbReference type="NCBI Taxonomy" id="117903"/>
    <lineage>
        <taxon>Eukaryota</taxon>
        <taxon>Metazoa</taxon>
        <taxon>Spiralia</taxon>
        <taxon>Lophotrochozoa</taxon>
        <taxon>Platyhelminthes</taxon>
        <taxon>Monogenea</taxon>
        <taxon>Polyopisthocotylea</taxon>
        <taxon>Polystomatidea</taxon>
        <taxon>Polystomatidae</taxon>
        <taxon>Protopolystoma</taxon>
    </lineage>
</organism>
<name>A0A448XP02_9PLAT</name>
<dbReference type="EMBL" id="CAAALY010269060">
    <property type="protein sequence ID" value="VEL41379.1"/>
    <property type="molecule type" value="Genomic_DNA"/>
</dbReference>
<dbReference type="Proteomes" id="UP000784294">
    <property type="component" value="Unassembled WGS sequence"/>
</dbReference>
<accession>A0A448XP02</accession>
<evidence type="ECO:0000313" key="2">
    <source>
        <dbReference type="Proteomes" id="UP000784294"/>
    </source>
</evidence>
<evidence type="ECO:0000313" key="1">
    <source>
        <dbReference type="EMBL" id="VEL41379.1"/>
    </source>
</evidence>